<comment type="caution">
    <text evidence="1">The sequence shown here is derived from an EMBL/GenBank/DDBJ whole genome shotgun (WGS) entry which is preliminary data.</text>
</comment>
<dbReference type="RefSeq" id="WP_289585899.1">
    <property type="nucleotide sequence ID" value="NZ_JAUDDW010000007.1"/>
</dbReference>
<reference evidence="2" key="1">
    <citation type="submission" date="2023-06" db="EMBL/GenBank/DDBJ databases">
        <title>Identification and characterization of horizontal gene transfer across gut microbiota members of farm animals based on homology search.</title>
        <authorList>
            <person name="Zeman M."/>
            <person name="Kubasova T."/>
            <person name="Jahodarova E."/>
            <person name="Nykrynova M."/>
            <person name="Rychlik I."/>
        </authorList>
    </citation>
    <scope>NUCLEOTIDE SEQUENCE [LARGE SCALE GENOMIC DNA]</scope>
    <source>
        <strain evidence="2">161_Gplus</strain>
    </source>
</reference>
<accession>A0ABT7UWW3</accession>
<name>A0ABT7UWW3_9LACO</name>
<gene>
    <name evidence="1" type="ORF">QUW44_03265</name>
</gene>
<dbReference type="Proteomes" id="UP001529343">
    <property type="component" value="Unassembled WGS sequence"/>
</dbReference>
<evidence type="ECO:0008006" key="3">
    <source>
        <dbReference type="Google" id="ProtNLM"/>
    </source>
</evidence>
<evidence type="ECO:0000313" key="1">
    <source>
        <dbReference type="EMBL" id="MDM8266193.1"/>
    </source>
</evidence>
<protein>
    <recommendedName>
        <fullName evidence="3">Phage protein</fullName>
    </recommendedName>
</protein>
<organism evidence="1 2">
    <name type="scientific">Limosilactobacillus pontis</name>
    <dbReference type="NCBI Taxonomy" id="35787"/>
    <lineage>
        <taxon>Bacteria</taxon>
        <taxon>Bacillati</taxon>
        <taxon>Bacillota</taxon>
        <taxon>Bacilli</taxon>
        <taxon>Lactobacillales</taxon>
        <taxon>Lactobacillaceae</taxon>
        <taxon>Limosilactobacillus</taxon>
    </lineage>
</organism>
<sequence length="56" mass="6583">MTFDINATLEKHVKFVLDRMDEIETCKELSIHQMADLERYANTLKDLAQTHEAFNN</sequence>
<keyword evidence="2" id="KW-1185">Reference proteome</keyword>
<proteinExistence type="predicted"/>
<dbReference type="EMBL" id="JAUDDW010000007">
    <property type="protein sequence ID" value="MDM8266193.1"/>
    <property type="molecule type" value="Genomic_DNA"/>
</dbReference>
<evidence type="ECO:0000313" key="2">
    <source>
        <dbReference type="Proteomes" id="UP001529343"/>
    </source>
</evidence>